<evidence type="ECO:0000313" key="2">
    <source>
        <dbReference type="EMBL" id="CAG2214715.1"/>
    </source>
</evidence>
<gene>
    <name evidence="2" type="ORF">MEDL_28521</name>
</gene>
<dbReference type="OrthoDB" id="10416583at2759"/>
<keyword evidence="1" id="KW-1133">Transmembrane helix</keyword>
<dbReference type="AlphaFoldDB" id="A0A8S3S0U2"/>
<feature type="transmembrane region" description="Helical" evidence="1">
    <location>
        <begin position="93"/>
        <end position="116"/>
    </location>
</feature>
<organism evidence="2 3">
    <name type="scientific">Mytilus edulis</name>
    <name type="common">Blue mussel</name>
    <dbReference type="NCBI Taxonomy" id="6550"/>
    <lineage>
        <taxon>Eukaryota</taxon>
        <taxon>Metazoa</taxon>
        <taxon>Spiralia</taxon>
        <taxon>Lophotrochozoa</taxon>
        <taxon>Mollusca</taxon>
        <taxon>Bivalvia</taxon>
        <taxon>Autobranchia</taxon>
        <taxon>Pteriomorphia</taxon>
        <taxon>Mytilida</taxon>
        <taxon>Mytiloidea</taxon>
        <taxon>Mytilidae</taxon>
        <taxon>Mytilinae</taxon>
        <taxon>Mytilus</taxon>
    </lineage>
</organism>
<evidence type="ECO:0000313" key="3">
    <source>
        <dbReference type="Proteomes" id="UP000683360"/>
    </source>
</evidence>
<accession>A0A8S3S0U2</accession>
<proteinExistence type="predicted"/>
<dbReference type="Proteomes" id="UP000683360">
    <property type="component" value="Unassembled WGS sequence"/>
</dbReference>
<keyword evidence="1" id="KW-0472">Membrane</keyword>
<sequence>MCALDSTVQSYNTAKLVQSSILIQSINSIPNSFTPVRCFVQTQEDCAFNHCLARFRDSNGNPSTINTAYYVIPDSTVGPTSRSSTILINDTKMIVGIVVSVIVITISVLVILVFMYRRKYSNERLLQISAIRRGDRYTINMNQYETPTGTLDIERFAHVSLTHVDNTKNRTKADDTMHILSALNHSNTSYHDESIEASNEMYANTCTVTLENKHLDSNEIDEGTKSDDPLHTTHAVDTDKTNYNFKTEISTEGYSNDEQTKETLAIDSKTVDSVYEPLDNDTNDKTPKAFDKLHAAHEVDTDSNDYYLNTRISSENKAILIQSTKQME</sequence>
<name>A0A8S3S0U2_MYTED</name>
<dbReference type="EMBL" id="CAJPWZ010001419">
    <property type="protein sequence ID" value="CAG2214715.1"/>
    <property type="molecule type" value="Genomic_DNA"/>
</dbReference>
<protein>
    <submittedName>
        <fullName evidence="2">Uncharacterized protein</fullName>
    </submittedName>
</protein>
<keyword evidence="3" id="KW-1185">Reference proteome</keyword>
<keyword evidence="1" id="KW-0812">Transmembrane</keyword>
<reference evidence="2" key="1">
    <citation type="submission" date="2021-03" db="EMBL/GenBank/DDBJ databases">
        <authorList>
            <person name="Bekaert M."/>
        </authorList>
    </citation>
    <scope>NUCLEOTIDE SEQUENCE</scope>
</reference>
<comment type="caution">
    <text evidence="2">The sequence shown here is derived from an EMBL/GenBank/DDBJ whole genome shotgun (WGS) entry which is preliminary data.</text>
</comment>
<evidence type="ECO:0000256" key="1">
    <source>
        <dbReference type="SAM" id="Phobius"/>
    </source>
</evidence>